<dbReference type="InterPro" id="IPR029017">
    <property type="entry name" value="Enolase-like_N"/>
</dbReference>
<dbReference type="InterPro" id="IPR013341">
    <property type="entry name" value="Mandelate_racemase_N_dom"/>
</dbReference>
<accession>A0ABU3I1Z9</accession>
<evidence type="ECO:0000256" key="1">
    <source>
        <dbReference type="SAM" id="MobiDB-lite"/>
    </source>
</evidence>
<comment type="caution">
    <text evidence="3">The sequence shown here is derived from an EMBL/GenBank/DDBJ whole genome shotgun (WGS) entry which is preliminary data.</text>
</comment>
<dbReference type="Gene3D" id="3.30.390.10">
    <property type="entry name" value="Enolase-like, N-terminal domain"/>
    <property type="match status" value="1"/>
</dbReference>
<dbReference type="EMBL" id="JAVSGH010000023">
    <property type="protein sequence ID" value="MDT3726977.1"/>
    <property type="molecule type" value="Genomic_DNA"/>
</dbReference>
<dbReference type="Pfam" id="PF02746">
    <property type="entry name" value="MR_MLE_N"/>
    <property type="match status" value="1"/>
</dbReference>
<evidence type="ECO:0000313" key="3">
    <source>
        <dbReference type="EMBL" id="MDT3726977.1"/>
    </source>
</evidence>
<sequence length="141" mass="14506">MTRNTPRDGTPRDGPAVERLTVSVYRIPTDLPGGDATLTWDATTLVLVEVTAAGVTGLGYTYGSPATAAVVEQTLSDRVVGQDAFDVPAANDRMSRALRNAGRPGTAAGVGLRGRHRPVGPETPARPGRAGCGPSPPCTPC</sequence>
<dbReference type="SUPFAM" id="SSF54826">
    <property type="entry name" value="Enolase N-terminal domain-like"/>
    <property type="match status" value="1"/>
</dbReference>
<evidence type="ECO:0000259" key="2">
    <source>
        <dbReference type="Pfam" id="PF02746"/>
    </source>
</evidence>
<feature type="region of interest" description="Disordered" evidence="1">
    <location>
        <begin position="100"/>
        <end position="141"/>
    </location>
</feature>
<feature type="domain" description="Mandelate racemase/muconate lactonizing enzyme N-terminal" evidence="2">
    <location>
        <begin position="32"/>
        <end position="99"/>
    </location>
</feature>
<dbReference type="Proteomes" id="UP001181313">
    <property type="component" value="Unassembled WGS sequence"/>
</dbReference>
<protein>
    <recommendedName>
        <fullName evidence="2">Mandelate racemase/muconate lactonizing enzyme N-terminal domain-containing protein</fullName>
    </recommendedName>
</protein>
<evidence type="ECO:0000313" key="4">
    <source>
        <dbReference type="Proteomes" id="UP001181313"/>
    </source>
</evidence>
<proteinExistence type="predicted"/>
<gene>
    <name evidence="3" type="ORF">ROS62_19685</name>
</gene>
<reference evidence="3" key="1">
    <citation type="submission" date="2024-05" db="EMBL/GenBank/DDBJ databases">
        <title>30 novel species of actinomycetes from the DSMZ collection.</title>
        <authorList>
            <person name="Nouioui I."/>
        </authorList>
    </citation>
    <scope>NUCLEOTIDE SEQUENCE</scope>
    <source>
        <strain evidence="3">DSM 41972</strain>
    </source>
</reference>
<organism evidence="3 4">
    <name type="scientific">Streptomyces althioticus subsp. attaecolombicae</name>
    <dbReference type="NCBI Taxonomy" id="3075534"/>
    <lineage>
        <taxon>Bacteria</taxon>
        <taxon>Bacillati</taxon>
        <taxon>Actinomycetota</taxon>
        <taxon>Actinomycetes</taxon>
        <taxon>Kitasatosporales</taxon>
        <taxon>Streptomycetaceae</taxon>
        <taxon>Streptomyces</taxon>
        <taxon>Streptomyces althioticus group</taxon>
    </lineage>
</organism>
<name>A0ABU3I1Z9_9ACTN</name>
<keyword evidence="4" id="KW-1185">Reference proteome</keyword>
<dbReference type="RefSeq" id="WP_337674902.1">
    <property type="nucleotide sequence ID" value="NZ_JAVSGH010000023.1"/>
</dbReference>